<dbReference type="AlphaFoldDB" id="A0AAV4TM49"/>
<organism evidence="2 3">
    <name type="scientific">Caerostris extrusa</name>
    <name type="common">Bark spider</name>
    <name type="synonym">Caerostris bankana</name>
    <dbReference type="NCBI Taxonomy" id="172846"/>
    <lineage>
        <taxon>Eukaryota</taxon>
        <taxon>Metazoa</taxon>
        <taxon>Ecdysozoa</taxon>
        <taxon>Arthropoda</taxon>
        <taxon>Chelicerata</taxon>
        <taxon>Arachnida</taxon>
        <taxon>Araneae</taxon>
        <taxon>Araneomorphae</taxon>
        <taxon>Entelegynae</taxon>
        <taxon>Araneoidea</taxon>
        <taxon>Araneidae</taxon>
        <taxon>Caerostris</taxon>
    </lineage>
</organism>
<keyword evidence="3" id="KW-1185">Reference proteome</keyword>
<name>A0AAV4TM49_CAEEX</name>
<feature type="region of interest" description="Disordered" evidence="1">
    <location>
        <begin position="59"/>
        <end position="78"/>
    </location>
</feature>
<protein>
    <submittedName>
        <fullName evidence="2">Uncharacterized protein</fullName>
    </submittedName>
</protein>
<proteinExistence type="predicted"/>
<gene>
    <name evidence="2" type="ORF">CEXT_330921</name>
</gene>
<sequence length="78" mass="8933">MLDFFIRDLDEKLKSKVISFNKKKEQGAFAISLRKLRLRIFLQQILPEANIGHSLPSGMCLSSPPRHNSPSLDHTEWG</sequence>
<evidence type="ECO:0000256" key="1">
    <source>
        <dbReference type="SAM" id="MobiDB-lite"/>
    </source>
</evidence>
<reference evidence="2 3" key="1">
    <citation type="submission" date="2021-06" db="EMBL/GenBank/DDBJ databases">
        <title>Caerostris extrusa draft genome.</title>
        <authorList>
            <person name="Kono N."/>
            <person name="Arakawa K."/>
        </authorList>
    </citation>
    <scope>NUCLEOTIDE SEQUENCE [LARGE SCALE GENOMIC DNA]</scope>
</reference>
<dbReference type="Proteomes" id="UP001054945">
    <property type="component" value="Unassembled WGS sequence"/>
</dbReference>
<comment type="caution">
    <text evidence="2">The sequence shown here is derived from an EMBL/GenBank/DDBJ whole genome shotgun (WGS) entry which is preliminary data.</text>
</comment>
<dbReference type="EMBL" id="BPLR01011608">
    <property type="protein sequence ID" value="GIY47648.1"/>
    <property type="molecule type" value="Genomic_DNA"/>
</dbReference>
<evidence type="ECO:0000313" key="3">
    <source>
        <dbReference type="Proteomes" id="UP001054945"/>
    </source>
</evidence>
<evidence type="ECO:0000313" key="2">
    <source>
        <dbReference type="EMBL" id="GIY47648.1"/>
    </source>
</evidence>
<accession>A0AAV4TM49</accession>